<dbReference type="EMBL" id="JAWDGP010002758">
    <property type="protein sequence ID" value="KAK3780180.1"/>
    <property type="molecule type" value="Genomic_DNA"/>
</dbReference>
<evidence type="ECO:0000313" key="1">
    <source>
        <dbReference type="EMBL" id="KAK3780180.1"/>
    </source>
</evidence>
<keyword evidence="2" id="KW-1185">Reference proteome</keyword>
<name>A0AAE1DS08_9GAST</name>
<sequence>MIPYLWAEGRKGGKLETWFGSPGWSRWARLLWPRVCLPGSQSTGQPGQRRNFVYHFRVRTRTEIAQAGLELVAQNWTSPNLVSRSLTHKTRDDMPVVAVSSKLNAEFLYIPTVAQNISP</sequence>
<reference evidence="1" key="1">
    <citation type="journal article" date="2023" name="G3 (Bethesda)">
        <title>A reference genome for the long-term kleptoplast-retaining sea slug Elysia crispata morphotype clarki.</title>
        <authorList>
            <person name="Eastman K.E."/>
            <person name="Pendleton A.L."/>
            <person name="Shaikh M.A."/>
            <person name="Suttiyut T."/>
            <person name="Ogas R."/>
            <person name="Tomko P."/>
            <person name="Gavelis G."/>
            <person name="Widhalm J.R."/>
            <person name="Wisecaver J.H."/>
        </authorList>
    </citation>
    <scope>NUCLEOTIDE SEQUENCE</scope>
    <source>
        <strain evidence="1">ECLA1</strain>
    </source>
</reference>
<dbReference type="AlphaFoldDB" id="A0AAE1DS08"/>
<proteinExistence type="predicted"/>
<protein>
    <submittedName>
        <fullName evidence="1">Uncharacterized protein</fullName>
    </submittedName>
</protein>
<gene>
    <name evidence="1" type="ORF">RRG08_051658</name>
</gene>
<organism evidence="1 2">
    <name type="scientific">Elysia crispata</name>
    <name type="common">lettuce slug</name>
    <dbReference type="NCBI Taxonomy" id="231223"/>
    <lineage>
        <taxon>Eukaryota</taxon>
        <taxon>Metazoa</taxon>
        <taxon>Spiralia</taxon>
        <taxon>Lophotrochozoa</taxon>
        <taxon>Mollusca</taxon>
        <taxon>Gastropoda</taxon>
        <taxon>Heterobranchia</taxon>
        <taxon>Euthyneura</taxon>
        <taxon>Panpulmonata</taxon>
        <taxon>Sacoglossa</taxon>
        <taxon>Placobranchoidea</taxon>
        <taxon>Plakobranchidae</taxon>
        <taxon>Elysia</taxon>
    </lineage>
</organism>
<dbReference type="Proteomes" id="UP001283361">
    <property type="component" value="Unassembled WGS sequence"/>
</dbReference>
<accession>A0AAE1DS08</accession>
<comment type="caution">
    <text evidence="1">The sequence shown here is derived from an EMBL/GenBank/DDBJ whole genome shotgun (WGS) entry which is preliminary data.</text>
</comment>
<evidence type="ECO:0000313" key="2">
    <source>
        <dbReference type="Proteomes" id="UP001283361"/>
    </source>
</evidence>